<evidence type="ECO:0000256" key="2">
    <source>
        <dbReference type="ARBA" id="ARBA00012616"/>
    </source>
</evidence>
<dbReference type="NCBIfam" id="NF001567">
    <property type="entry name" value="PRK00389.1"/>
    <property type="match status" value="1"/>
</dbReference>
<feature type="domain" description="GCVT N-terminal" evidence="8">
    <location>
        <begin position="25"/>
        <end position="272"/>
    </location>
</feature>
<dbReference type="InterPro" id="IPR013977">
    <property type="entry name" value="GcvT_C"/>
</dbReference>
<dbReference type="NCBIfam" id="TIGR00528">
    <property type="entry name" value="gcvT"/>
    <property type="match status" value="1"/>
</dbReference>
<dbReference type="Proteomes" id="UP000007938">
    <property type="component" value="Chromosome"/>
</dbReference>
<dbReference type="InterPro" id="IPR029043">
    <property type="entry name" value="GcvT/YgfZ_C"/>
</dbReference>
<dbReference type="InterPro" id="IPR028896">
    <property type="entry name" value="GcvT/YgfZ/DmdA"/>
</dbReference>
<dbReference type="InterPro" id="IPR006222">
    <property type="entry name" value="GCVT_N"/>
</dbReference>
<reference evidence="10 11" key="2">
    <citation type="submission" date="2011-04" db="EMBL/GenBank/DDBJ databases">
        <title>Complete sequence of chromosome of Alicycliphilus denitrificans K601.</title>
        <authorList>
            <consortium name="US DOE Joint Genome Institute"/>
            <person name="Lucas S."/>
            <person name="Han J."/>
            <person name="Lapidus A."/>
            <person name="Cheng J.-F."/>
            <person name="Goodwin L."/>
            <person name="Pitluck S."/>
            <person name="Peters L."/>
            <person name="Zeytun A."/>
            <person name="Detter J.C."/>
            <person name="Han C."/>
            <person name="Tapia R."/>
            <person name="Land M."/>
            <person name="Hauser L."/>
            <person name="Kyrpides N."/>
            <person name="Ivanova N."/>
            <person name="Mikhailova N."/>
            <person name="Pagani I."/>
            <person name="Oosterkamp M."/>
            <person name="Pieper D."/>
            <person name="van Berkel W."/>
            <person name="Langenhoff A."/>
            <person name="Smidt H."/>
            <person name="Stams A."/>
            <person name="Woyke T."/>
        </authorList>
    </citation>
    <scope>NUCLEOTIDE SEQUENCE [LARGE SCALE GENOMIC DNA]</scope>
    <source>
        <strain evidence="11">DSM 14773 / CIP 107495 / K601</strain>
    </source>
</reference>
<dbReference type="GO" id="GO:0008483">
    <property type="term" value="F:transaminase activity"/>
    <property type="evidence" value="ECO:0007669"/>
    <property type="project" value="UniProtKB-KW"/>
</dbReference>
<evidence type="ECO:0000313" key="10">
    <source>
        <dbReference type="EMBL" id="AEB84899.1"/>
    </source>
</evidence>
<feature type="domain" description="Aminomethyltransferase C-terminal" evidence="9">
    <location>
        <begin position="302"/>
        <end position="379"/>
    </location>
</feature>
<dbReference type="Pfam" id="PF01571">
    <property type="entry name" value="GCV_T"/>
    <property type="match status" value="1"/>
</dbReference>
<evidence type="ECO:0000313" key="11">
    <source>
        <dbReference type="Proteomes" id="UP000007938"/>
    </source>
</evidence>
<reference evidence="10 11" key="1">
    <citation type="journal article" date="2011" name="J. Bacteriol.">
        <title>Genome Sequences of Alicycliphilus denitrificans Strains BC and K601T.</title>
        <authorList>
            <person name="Oosterkamp M.J."/>
            <person name="Veuskens T."/>
            <person name="Plugge C.M."/>
            <person name="Langenhoff A.A."/>
            <person name="Gerritse J."/>
            <person name="van Berkel W.J."/>
            <person name="Pieper D.H."/>
            <person name="Junca H."/>
            <person name="Goodwin L.A."/>
            <person name="Daligault H.E."/>
            <person name="Bruce D.C."/>
            <person name="Detter J.C."/>
            <person name="Tapia R."/>
            <person name="Han C.S."/>
            <person name="Land M.L."/>
            <person name="Hauser L.J."/>
            <person name="Smidt H."/>
            <person name="Stams A.J."/>
        </authorList>
    </citation>
    <scope>NUCLEOTIDE SEQUENCE [LARGE SCALE GENOMIC DNA]</scope>
    <source>
        <strain evidence="11">DSM 14773 / CIP 107495 / K601</strain>
    </source>
</reference>
<dbReference type="Gene3D" id="3.30.70.1400">
    <property type="entry name" value="Aminomethyltransferase beta-barrel domains"/>
    <property type="match status" value="1"/>
</dbReference>
<proteinExistence type="inferred from homology"/>
<keyword evidence="11" id="KW-1185">Reference proteome</keyword>
<dbReference type="AlphaFoldDB" id="F4GE05"/>
<dbReference type="PIRSF" id="PIRSF006487">
    <property type="entry name" value="GcvT"/>
    <property type="match status" value="1"/>
</dbReference>
<dbReference type="InterPro" id="IPR027266">
    <property type="entry name" value="TrmE/GcvT-like"/>
</dbReference>
<evidence type="ECO:0000256" key="1">
    <source>
        <dbReference type="ARBA" id="ARBA00008609"/>
    </source>
</evidence>
<dbReference type="HOGENOM" id="CLU_007884_10_0_4"/>
<dbReference type="NCBIfam" id="NF010093">
    <property type="entry name" value="PRK13579.1"/>
    <property type="match status" value="1"/>
</dbReference>
<name>F4GE05_ALIDK</name>
<dbReference type="Gene3D" id="3.30.1360.120">
    <property type="entry name" value="Probable tRNA modification gtpase trme, domain 1"/>
    <property type="match status" value="1"/>
</dbReference>
<feature type="binding site" evidence="7">
    <location>
        <position position="210"/>
    </location>
    <ligand>
        <name>substrate</name>
    </ligand>
</feature>
<evidence type="ECO:0000259" key="8">
    <source>
        <dbReference type="Pfam" id="PF01571"/>
    </source>
</evidence>
<comment type="similarity">
    <text evidence="1">Belongs to the GcvT family.</text>
</comment>
<dbReference type="SUPFAM" id="SSF103025">
    <property type="entry name" value="Folate-binding domain"/>
    <property type="match status" value="1"/>
</dbReference>
<dbReference type="Gene3D" id="4.10.1250.10">
    <property type="entry name" value="Aminomethyltransferase fragment"/>
    <property type="match status" value="1"/>
</dbReference>
<keyword evidence="4 10" id="KW-0808">Transferase</keyword>
<comment type="catalytic activity">
    <reaction evidence="6">
        <text>N(6)-[(R)-S(8)-aminomethyldihydrolipoyl]-L-lysyl-[protein] + (6S)-5,6,7,8-tetrahydrofolate = N(6)-[(R)-dihydrolipoyl]-L-lysyl-[protein] + (6R)-5,10-methylene-5,6,7,8-tetrahydrofolate + NH4(+)</text>
        <dbReference type="Rhea" id="RHEA:16945"/>
        <dbReference type="Rhea" id="RHEA-COMP:10475"/>
        <dbReference type="Rhea" id="RHEA-COMP:10492"/>
        <dbReference type="ChEBI" id="CHEBI:15636"/>
        <dbReference type="ChEBI" id="CHEBI:28938"/>
        <dbReference type="ChEBI" id="CHEBI:57453"/>
        <dbReference type="ChEBI" id="CHEBI:83100"/>
        <dbReference type="ChEBI" id="CHEBI:83143"/>
        <dbReference type="EC" id="2.1.2.10"/>
    </reaction>
</comment>
<accession>F4GE05</accession>
<dbReference type="PANTHER" id="PTHR43757:SF2">
    <property type="entry name" value="AMINOMETHYLTRANSFERASE, MITOCHONDRIAL"/>
    <property type="match status" value="1"/>
</dbReference>
<dbReference type="InterPro" id="IPR006223">
    <property type="entry name" value="GcvT"/>
</dbReference>
<protein>
    <recommendedName>
        <fullName evidence="2">aminomethyltransferase</fullName>
        <ecNumber evidence="2">2.1.2.10</ecNumber>
    </recommendedName>
    <alternativeName>
        <fullName evidence="5">Glycine cleavage system T protein</fullName>
    </alternativeName>
</protein>
<keyword evidence="3" id="KW-0032">Aminotransferase</keyword>
<dbReference type="GO" id="GO:0005960">
    <property type="term" value="C:glycine cleavage complex"/>
    <property type="evidence" value="ECO:0007669"/>
    <property type="project" value="InterPro"/>
</dbReference>
<dbReference type="eggNOG" id="COG0404">
    <property type="taxonomic scope" value="Bacteria"/>
</dbReference>
<dbReference type="SUPFAM" id="SSF101790">
    <property type="entry name" value="Aminomethyltransferase beta-barrel domain"/>
    <property type="match status" value="1"/>
</dbReference>
<dbReference type="EC" id="2.1.2.10" evidence="2"/>
<dbReference type="Gene3D" id="2.40.30.110">
    <property type="entry name" value="Aminomethyltransferase beta-barrel domains"/>
    <property type="match status" value="1"/>
</dbReference>
<dbReference type="STRING" id="596154.Alide2_2541"/>
<evidence type="ECO:0000256" key="4">
    <source>
        <dbReference type="ARBA" id="ARBA00022679"/>
    </source>
</evidence>
<evidence type="ECO:0000256" key="3">
    <source>
        <dbReference type="ARBA" id="ARBA00022576"/>
    </source>
</evidence>
<evidence type="ECO:0000256" key="6">
    <source>
        <dbReference type="ARBA" id="ARBA00047665"/>
    </source>
</evidence>
<dbReference type="EMBL" id="CP002657">
    <property type="protein sequence ID" value="AEB84899.1"/>
    <property type="molecule type" value="Genomic_DNA"/>
</dbReference>
<sequence length="387" mass="40847">MARICPGETTVTASADALLTTPLNALHLELGARMVPFAGYSMPVQYPTGLMAEHLHTREKAGLFDVSHMGQLKLVGPAAAAALESLMPVDVIGLPVGKQRYGLLLNDEGGVIDDLMFFNQGDDTLFLIVNGACKAGDIAHIQARIGQRCQVVTMPDQGLLALQGPQAAAALERLVPGASQLVFMSGGGFDWNGASLFITRSGYTGEDGFEISVPGAQAEQFARALLAQPEVKPIGLGARNSLRLEAGLCLYGNDIDATTTPPEAALNWAIQKVRRTGGARAGGFPGADKVLAQIDDPASLARKRVGLIAKERVPVREPATLENLDGQHIGQVTSGLLSPSLNQPIALAYVQPDYAEAGTELFAMVRGKPVPMVVASTPFLPPRYHRG</sequence>
<evidence type="ECO:0000259" key="9">
    <source>
        <dbReference type="Pfam" id="PF08669"/>
    </source>
</evidence>
<dbReference type="Pfam" id="PF08669">
    <property type="entry name" value="GCV_T_C"/>
    <property type="match status" value="1"/>
</dbReference>
<evidence type="ECO:0000256" key="5">
    <source>
        <dbReference type="ARBA" id="ARBA00031395"/>
    </source>
</evidence>
<dbReference type="PANTHER" id="PTHR43757">
    <property type="entry name" value="AMINOMETHYLTRANSFERASE"/>
    <property type="match status" value="1"/>
</dbReference>
<gene>
    <name evidence="10" type="ordered locus">Alide2_2541</name>
</gene>
<dbReference type="GO" id="GO:0004047">
    <property type="term" value="F:aminomethyltransferase activity"/>
    <property type="evidence" value="ECO:0007669"/>
    <property type="project" value="UniProtKB-EC"/>
</dbReference>
<organism evidence="10 11">
    <name type="scientific">Alicycliphilus denitrificans (strain DSM 14773 / CIP 107495 / K601)</name>
    <dbReference type="NCBI Taxonomy" id="596154"/>
    <lineage>
        <taxon>Bacteria</taxon>
        <taxon>Pseudomonadati</taxon>
        <taxon>Pseudomonadota</taxon>
        <taxon>Betaproteobacteria</taxon>
        <taxon>Burkholderiales</taxon>
        <taxon>Comamonadaceae</taxon>
        <taxon>Alicycliphilus</taxon>
    </lineage>
</organism>
<evidence type="ECO:0000256" key="7">
    <source>
        <dbReference type="PIRSR" id="PIRSR006487-1"/>
    </source>
</evidence>
<dbReference type="GO" id="GO:0006546">
    <property type="term" value="P:glycine catabolic process"/>
    <property type="evidence" value="ECO:0007669"/>
    <property type="project" value="InterPro"/>
</dbReference>
<dbReference type="KEGG" id="adk:Alide2_2541"/>
<dbReference type="RefSeq" id="WP_013722213.1">
    <property type="nucleotide sequence ID" value="NC_015422.1"/>
</dbReference>